<name>A0A837CKU6_9BRAD</name>
<sequence>MPDRTFSRGQRLLCRPGAFGLKPSRSLLAQPDFRAIFQGIGAVGPTQNYQRFIEPLAVAMDIWMLGISAPNA</sequence>
<evidence type="ECO:0000313" key="2">
    <source>
        <dbReference type="Proteomes" id="UP000024900"/>
    </source>
</evidence>
<comment type="caution">
    <text evidence="1">The sequence shown here is derived from an EMBL/GenBank/DDBJ whole genome shotgun (WGS) entry which is preliminary data.</text>
</comment>
<dbReference type="Proteomes" id="UP000024900">
    <property type="component" value="Unassembled WGS sequence"/>
</dbReference>
<dbReference type="AlphaFoldDB" id="A0A837CKU6"/>
<organism evidence="1 2">
    <name type="scientific">Bradyrhizobium diazoefficiens SEMIA 5080</name>
    <dbReference type="NCBI Taxonomy" id="754504"/>
    <lineage>
        <taxon>Bacteria</taxon>
        <taxon>Pseudomonadati</taxon>
        <taxon>Pseudomonadota</taxon>
        <taxon>Alphaproteobacteria</taxon>
        <taxon>Hyphomicrobiales</taxon>
        <taxon>Nitrobacteraceae</taxon>
        <taxon>Bradyrhizobium</taxon>
    </lineage>
</organism>
<evidence type="ECO:0000313" key="1">
    <source>
        <dbReference type="EMBL" id="KGJ69954.1"/>
    </source>
</evidence>
<dbReference type="EMBL" id="ADOU02000004">
    <property type="protein sequence ID" value="KGJ69954.1"/>
    <property type="molecule type" value="Genomic_DNA"/>
</dbReference>
<reference evidence="1 2" key="1">
    <citation type="journal article" date="2014" name="BMC Genomics">
        <title>Comparative genomics of Bradyrhizobium japonicum CPAC 15 and Bradyrhizobium diazoefficiens CPAC 7: elite model strains for understanding symbiotic performance with soybean.</title>
        <authorList>
            <person name="Siqueira A.F."/>
            <person name="Ormeno-Orrillo E."/>
            <person name="Souza R.C."/>
            <person name="Rodrigues E.P."/>
            <person name="Almeida L.G."/>
            <person name="Barcellos F.G."/>
            <person name="Batista J.S."/>
            <person name="Nakatami A.S."/>
            <person name="Martinez-Romero E."/>
            <person name="Vasconcelos A.T."/>
            <person name="Hungria M."/>
        </authorList>
    </citation>
    <scope>NUCLEOTIDE SEQUENCE [LARGE SCALE GENOMIC DNA]</scope>
    <source>
        <strain evidence="1 2">SEMIA 5080</strain>
    </source>
</reference>
<proteinExistence type="predicted"/>
<accession>A0A837CKU6</accession>
<protein>
    <submittedName>
        <fullName evidence="1">Uncharacterized protein</fullName>
    </submittedName>
</protein>
<gene>
    <name evidence="1" type="ORF">BJA5080_04280</name>
</gene>